<proteinExistence type="predicted"/>
<name>A0A645CS87_9ZZZZ</name>
<organism evidence="1">
    <name type="scientific">bioreactor metagenome</name>
    <dbReference type="NCBI Taxonomy" id="1076179"/>
    <lineage>
        <taxon>unclassified sequences</taxon>
        <taxon>metagenomes</taxon>
        <taxon>ecological metagenomes</taxon>
    </lineage>
</organism>
<dbReference type="AlphaFoldDB" id="A0A645CS87"/>
<evidence type="ECO:0000313" key="1">
    <source>
        <dbReference type="EMBL" id="MPM79755.1"/>
    </source>
</evidence>
<accession>A0A645CS87</accession>
<dbReference type="EMBL" id="VSSQ01029573">
    <property type="protein sequence ID" value="MPM79755.1"/>
    <property type="molecule type" value="Genomic_DNA"/>
</dbReference>
<gene>
    <name evidence="1" type="ORF">SDC9_126796</name>
</gene>
<comment type="caution">
    <text evidence="1">The sequence shown here is derived from an EMBL/GenBank/DDBJ whole genome shotgun (WGS) entry which is preliminary data.</text>
</comment>
<reference evidence="1" key="1">
    <citation type="submission" date="2019-08" db="EMBL/GenBank/DDBJ databases">
        <authorList>
            <person name="Kucharzyk K."/>
            <person name="Murdoch R.W."/>
            <person name="Higgins S."/>
            <person name="Loffler F."/>
        </authorList>
    </citation>
    <scope>NUCLEOTIDE SEQUENCE</scope>
</reference>
<protein>
    <submittedName>
        <fullName evidence="1">Uncharacterized protein</fullName>
    </submittedName>
</protein>
<sequence length="111" mass="12117">MKVNTAEGFELCPADACQITDAFCPVGNKDTSKFVILQGYIPPQLKKYRSFLMDNGIQIAGIEFISNIKGESYTYDINTNTNYNSEAEEVAGISGMGAIASYLGSELERLT</sequence>